<evidence type="ECO:0000313" key="2">
    <source>
        <dbReference type="Proteomes" id="UP000324800"/>
    </source>
</evidence>
<comment type="caution">
    <text evidence="1">The sequence shown here is derived from an EMBL/GenBank/DDBJ whole genome shotgun (WGS) entry which is preliminary data.</text>
</comment>
<dbReference type="Proteomes" id="UP000324800">
    <property type="component" value="Unassembled WGS sequence"/>
</dbReference>
<sequence>MDPDSPDGEEDVNKPVNNSIFFIDDVAPDEGEQPQQDAIHTTNNFQTSSLKQPEISTDFQEIIIILGEFFELELR</sequence>
<name>A0A5J4TFY2_9EUKA</name>
<gene>
    <name evidence="1" type="ORF">EZS28_047820</name>
</gene>
<dbReference type="AlphaFoldDB" id="A0A5J4TFY2"/>
<organism evidence="1 2">
    <name type="scientific">Streblomastix strix</name>
    <dbReference type="NCBI Taxonomy" id="222440"/>
    <lineage>
        <taxon>Eukaryota</taxon>
        <taxon>Metamonada</taxon>
        <taxon>Preaxostyla</taxon>
        <taxon>Oxymonadida</taxon>
        <taxon>Streblomastigidae</taxon>
        <taxon>Streblomastix</taxon>
    </lineage>
</organism>
<accession>A0A5J4TFY2</accession>
<dbReference type="EMBL" id="SNRW01032622">
    <property type="protein sequence ID" value="KAA6356653.1"/>
    <property type="molecule type" value="Genomic_DNA"/>
</dbReference>
<proteinExistence type="predicted"/>
<reference evidence="1 2" key="1">
    <citation type="submission" date="2019-03" db="EMBL/GenBank/DDBJ databases">
        <title>Single cell metagenomics reveals metabolic interactions within the superorganism composed of flagellate Streblomastix strix and complex community of Bacteroidetes bacteria on its surface.</title>
        <authorList>
            <person name="Treitli S.C."/>
            <person name="Kolisko M."/>
            <person name="Husnik F."/>
            <person name="Keeling P."/>
            <person name="Hampl V."/>
        </authorList>
    </citation>
    <scope>NUCLEOTIDE SEQUENCE [LARGE SCALE GENOMIC DNA]</scope>
    <source>
        <strain evidence="1">ST1C</strain>
    </source>
</reference>
<evidence type="ECO:0000313" key="1">
    <source>
        <dbReference type="EMBL" id="KAA6356653.1"/>
    </source>
</evidence>
<protein>
    <submittedName>
        <fullName evidence="1">Uncharacterized protein</fullName>
    </submittedName>
</protein>